<keyword evidence="1" id="KW-0547">Nucleotide-binding</keyword>
<dbReference type="Pfam" id="PF07683">
    <property type="entry name" value="CobW_C"/>
    <property type="match status" value="1"/>
</dbReference>
<gene>
    <name evidence="8" type="ORF">Ctob_002797</name>
</gene>
<organism evidence="8 9">
    <name type="scientific">Chrysochromulina tobinii</name>
    <dbReference type="NCBI Taxonomy" id="1460289"/>
    <lineage>
        <taxon>Eukaryota</taxon>
        <taxon>Haptista</taxon>
        <taxon>Haptophyta</taxon>
        <taxon>Prymnesiophyceae</taxon>
        <taxon>Prymnesiales</taxon>
        <taxon>Chrysochromulinaceae</taxon>
        <taxon>Chrysochromulina</taxon>
    </lineage>
</organism>
<feature type="region of interest" description="Disordered" evidence="6">
    <location>
        <begin position="331"/>
        <end position="415"/>
    </location>
</feature>
<dbReference type="SUPFAM" id="SSF52540">
    <property type="entry name" value="P-loop containing nucleoside triphosphate hydrolases"/>
    <property type="match status" value="1"/>
</dbReference>
<feature type="domain" description="CobW C-terminal" evidence="7">
    <location>
        <begin position="420"/>
        <end position="516"/>
    </location>
</feature>
<protein>
    <recommendedName>
        <fullName evidence="7">CobW C-terminal domain-containing protein</fullName>
    </recommendedName>
</protein>
<comment type="catalytic activity">
    <reaction evidence="5">
        <text>GTP + H2O = GDP + phosphate + H(+)</text>
        <dbReference type="Rhea" id="RHEA:19669"/>
        <dbReference type="ChEBI" id="CHEBI:15377"/>
        <dbReference type="ChEBI" id="CHEBI:15378"/>
        <dbReference type="ChEBI" id="CHEBI:37565"/>
        <dbReference type="ChEBI" id="CHEBI:43474"/>
        <dbReference type="ChEBI" id="CHEBI:58189"/>
    </reaction>
    <physiologicalReaction direction="left-to-right" evidence="5">
        <dbReference type="Rhea" id="RHEA:19670"/>
    </physiologicalReaction>
</comment>
<proteinExistence type="inferred from homology"/>
<keyword evidence="9" id="KW-1185">Reference proteome</keyword>
<evidence type="ECO:0000256" key="4">
    <source>
        <dbReference type="ARBA" id="ARBA00034320"/>
    </source>
</evidence>
<dbReference type="CDD" id="cd03112">
    <property type="entry name" value="CobW-like"/>
    <property type="match status" value="1"/>
</dbReference>
<dbReference type="InterPro" id="IPR011629">
    <property type="entry name" value="CobW-like_C"/>
</dbReference>
<dbReference type="Gene3D" id="3.30.1220.10">
    <property type="entry name" value="CobW-like, C-terminal domain"/>
    <property type="match status" value="1"/>
</dbReference>
<dbReference type="SMART" id="SM00833">
    <property type="entry name" value="CobW_C"/>
    <property type="match status" value="1"/>
</dbReference>
<evidence type="ECO:0000256" key="1">
    <source>
        <dbReference type="ARBA" id="ARBA00022741"/>
    </source>
</evidence>
<feature type="compositionally biased region" description="Gly residues" evidence="6">
    <location>
        <begin position="381"/>
        <end position="390"/>
    </location>
</feature>
<evidence type="ECO:0000256" key="6">
    <source>
        <dbReference type="SAM" id="MobiDB-lite"/>
    </source>
</evidence>
<feature type="compositionally biased region" description="Basic and acidic residues" evidence="6">
    <location>
        <begin position="338"/>
        <end position="380"/>
    </location>
</feature>
<dbReference type="GO" id="GO:0000166">
    <property type="term" value="F:nucleotide binding"/>
    <property type="evidence" value="ECO:0007669"/>
    <property type="project" value="UniProtKB-KW"/>
</dbReference>
<evidence type="ECO:0000259" key="7">
    <source>
        <dbReference type="SMART" id="SM00833"/>
    </source>
</evidence>
<evidence type="ECO:0000313" key="9">
    <source>
        <dbReference type="Proteomes" id="UP000037460"/>
    </source>
</evidence>
<sequence>MSIRLADVDSITLRFPIGTRVECNCGQWKAGTIVKHFYTQRSFPEGMCVPYQVLLDDKKLIFAPADEDRVVRQLFDEPGIRDEEEEFMEDVPDADKTPVTIITGFLGAGKTTLINHILTNKTGQKVCVIENEFGSVDIDTALVKENLNVAEEIISLDNGCACCTVRGDLLKALSQLKERRHDFDLVIVETTGMANPAPVVATFTQSASISNHFRVDGVIAVVDCKYVAAHLNEARQEDAINESVCQIAFADRVLLNKIDLVTKEELKELKEQINSINSFAELIETERSRVPVEKVMNIASFSIERMNANLDEYEVELEPMNFIPMPGKSYKNFPEVGTPEHDHAVEHGHETDHDPDCAETDHGHADISDHGHAEQSDHGHSSGGGSGSAAGGVEECMPDVAHGHDEGVRKRRKKHDLSGVGSLGLTADRPLLSAQFNAFMSELLRTKARDLYRSKGVLAFVEEGDARFIFQGVHEQIQYTTALEPWAKDEPKISKCVFIGRDLDHDLLRSKWEKCMQPDPAATPAARGLLGAAADGLSKMLG</sequence>
<dbReference type="GO" id="GO:0016787">
    <property type="term" value="F:hydrolase activity"/>
    <property type="evidence" value="ECO:0007669"/>
    <property type="project" value="UniProtKB-KW"/>
</dbReference>
<dbReference type="SUPFAM" id="SSF90002">
    <property type="entry name" value="Hypothetical protein YjiA, C-terminal domain"/>
    <property type="match status" value="1"/>
</dbReference>
<dbReference type="OrthoDB" id="258627at2759"/>
<keyword evidence="3" id="KW-0143">Chaperone</keyword>
<dbReference type="Pfam" id="PF02492">
    <property type="entry name" value="cobW"/>
    <property type="match status" value="1"/>
</dbReference>
<evidence type="ECO:0000256" key="3">
    <source>
        <dbReference type="ARBA" id="ARBA00023186"/>
    </source>
</evidence>
<dbReference type="PANTHER" id="PTHR13748:SF62">
    <property type="entry name" value="COBW DOMAIN-CONTAINING PROTEIN"/>
    <property type="match status" value="1"/>
</dbReference>
<dbReference type="InterPro" id="IPR051316">
    <property type="entry name" value="Zinc-reg_GTPase_activator"/>
</dbReference>
<evidence type="ECO:0000256" key="5">
    <source>
        <dbReference type="ARBA" id="ARBA00049117"/>
    </source>
</evidence>
<dbReference type="EMBL" id="JWZX01002747">
    <property type="protein sequence ID" value="KOO27190.1"/>
    <property type="molecule type" value="Genomic_DNA"/>
</dbReference>
<name>A0A0M0JL26_9EUKA</name>
<dbReference type="InterPro" id="IPR036627">
    <property type="entry name" value="CobW-likC_sf"/>
</dbReference>
<accession>A0A0M0JL26</accession>
<comment type="similarity">
    <text evidence="4">Belongs to the SIMIBI class G3E GTPase family. ZNG1 subfamily.</text>
</comment>
<dbReference type="PANTHER" id="PTHR13748">
    <property type="entry name" value="COBW-RELATED"/>
    <property type="match status" value="1"/>
</dbReference>
<dbReference type="Gene3D" id="3.40.50.300">
    <property type="entry name" value="P-loop containing nucleotide triphosphate hydrolases"/>
    <property type="match status" value="1"/>
</dbReference>
<dbReference type="GO" id="GO:0005737">
    <property type="term" value="C:cytoplasm"/>
    <property type="evidence" value="ECO:0007669"/>
    <property type="project" value="TreeGrafter"/>
</dbReference>
<reference evidence="9" key="1">
    <citation type="journal article" date="2015" name="PLoS Genet.">
        <title>Genome Sequence and Transcriptome Analyses of Chrysochromulina tobin: Metabolic Tools for Enhanced Algal Fitness in the Prominent Order Prymnesiales (Haptophyceae).</title>
        <authorList>
            <person name="Hovde B.T."/>
            <person name="Deodato C.R."/>
            <person name="Hunsperger H.M."/>
            <person name="Ryken S.A."/>
            <person name="Yost W."/>
            <person name="Jha R.K."/>
            <person name="Patterson J."/>
            <person name="Monnat R.J. Jr."/>
            <person name="Barlow S.B."/>
            <person name="Starkenburg S.R."/>
            <person name="Cattolico R.A."/>
        </authorList>
    </citation>
    <scope>NUCLEOTIDE SEQUENCE</scope>
    <source>
        <strain evidence="9">CCMP291</strain>
    </source>
</reference>
<dbReference type="Proteomes" id="UP000037460">
    <property type="component" value="Unassembled WGS sequence"/>
</dbReference>
<evidence type="ECO:0000313" key="8">
    <source>
        <dbReference type="EMBL" id="KOO27190.1"/>
    </source>
</evidence>
<dbReference type="InterPro" id="IPR003495">
    <property type="entry name" value="CobW/HypB/UreG_nucleotide-bd"/>
</dbReference>
<evidence type="ECO:0000256" key="2">
    <source>
        <dbReference type="ARBA" id="ARBA00022801"/>
    </source>
</evidence>
<dbReference type="InterPro" id="IPR027417">
    <property type="entry name" value="P-loop_NTPase"/>
</dbReference>
<dbReference type="AlphaFoldDB" id="A0A0M0JL26"/>
<keyword evidence="2" id="KW-0378">Hydrolase</keyword>
<comment type="caution">
    <text evidence="8">The sequence shown here is derived from an EMBL/GenBank/DDBJ whole genome shotgun (WGS) entry which is preliminary data.</text>
</comment>